<accession>A0A1N6KDI7</accession>
<dbReference type="PANTHER" id="PTHR43711">
    <property type="entry name" value="TWO-COMPONENT HISTIDINE KINASE"/>
    <property type="match status" value="1"/>
</dbReference>
<evidence type="ECO:0000256" key="6">
    <source>
        <dbReference type="ARBA" id="ARBA00023012"/>
    </source>
</evidence>
<feature type="domain" description="Response regulatory" evidence="10">
    <location>
        <begin position="470"/>
        <end position="599"/>
    </location>
</feature>
<feature type="domain" description="Histidine kinase" evidence="9">
    <location>
        <begin position="228"/>
        <end position="448"/>
    </location>
</feature>
<evidence type="ECO:0000259" key="10">
    <source>
        <dbReference type="PROSITE" id="PS50110"/>
    </source>
</evidence>
<sequence>MAELLQVLPLDSELSVVAARRRAREISEALAFTKHDQIRIATSVLEVARVVFLASSSGRAEFLLEKATQPPGLLIRLVAPAMSVAKLLERSAGAEHAGTGEVPGPLGVLAAQRLMDACSIDDVDGDAVVTLMKHLSAQAPLAVDKAVAVLVQQTGTSGAGGSFDEMQWQSRELAAALDELQERQEELTRLTRELEDTNRGVVALYAELDERADHLRRADDAKSRFLSNMSHEFRSPLYSIRALSKLLMDRTDGDLTDEQAKQVRFIRKAAEELSETVDDLLDLAKIEAGKVELRPAEFEVANLFSALRGMLRPLLPTADVELVFEPCDEIPPVYTDEGKVSQILRNFVSNALKFTEHGEVRVRAQYDADQKLLTFAVSDTGIGIAPEHQQSIFEEFEQVENRLQTYVKGTGLGLPLCSKLCKLLGGTVGLVSELGKGSTFTATIQAYLPQIVGPEPRTPLASDTDTGRDMVLFVSTSQDDRLRYEASLHNTRYRSANAATVREARSTLAMTAACAVLIDMESGREDGWSWLGELREQDSVVGRVEGVVRAAGDSRKRHVPVIVLSDVDQRGRAESLGADAFFVKPLSGNELLTSLDAMLSAP</sequence>
<dbReference type="InterPro" id="IPR050736">
    <property type="entry name" value="Sensor_HK_Regulatory"/>
</dbReference>
<keyword evidence="4" id="KW-0808">Transferase</keyword>
<evidence type="ECO:0000256" key="5">
    <source>
        <dbReference type="ARBA" id="ARBA00022777"/>
    </source>
</evidence>
<evidence type="ECO:0000256" key="4">
    <source>
        <dbReference type="ARBA" id="ARBA00022679"/>
    </source>
</evidence>
<proteinExistence type="predicted"/>
<dbReference type="SUPFAM" id="SSF55874">
    <property type="entry name" value="ATPase domain of HSP90 chaperone/DNA topoisomerase II/histidine kinase"/>
    <property type="match status" value="1"/>
</dbReference>
<dbReference type="InterPro" id="IPR011006">
    <property type="entry name" value="CheY-like_superfamily"/>
</dbReference>
<gene>
    <name evidence="11" type="ORF">SAMN05444168_6886</name>
</gene>
<reference evidence="11 12" key="1">
    <citation type="submission" date="2016-11" db="EMBL/GenBank/DDBJ databases">
        <authorList>
            <person name="Jaros S."/>
            <person name="Januszkiewicz K."/>
            <person name="Wedrychowicz H."/>
        </authorList>
    </citation>
    <scope>NUCLEOTIDE SEQUENCE [LARGE SCALE GENOMIC DNA]</scope>
    <source>
        <strain evidence="11 12">GAS86</strain>
    </source>
</reference>
<keyword evidence="8" id="KW-0175">Coiled coil</keyword>
<evidence type="ECO:0000313" key="11">
    <source>
        <dbReference type="EMBL" id="SIO54618.1"/>
    </source>
</evidence>
<dbReference type="CDD" id="cd16922">
    <property type="entry name" value="HATPase_EvgS-ArcB-TorS-like"/>
    <property type="match status" value="1"/>
</dbReference>
<feature type="coiled-coil region" evidence="8">
    <location>
        <begin position="163"/>
        <end position="200"/>
    </location>
</feature>
<dbReference type="SMART" id="SM00387">
    <property type="entry name" value="HATPase_c"/>
    <property type="match status" value="1"/>
</dbReference>
<keyword evidence="5 11" id="KW-0418">Kinase</keyword>
<dbReference type="SUPFAM" id="SSF47384">
    <property type="entry name" value="Homodimeric domain of signal transducing histidine kinase"/>
    <property type="match status" value="1"/>
</dbReference>
<dbReference type="Gene3D" id="3.40.50.2300">
    <property type="match status" value="1"/>
</dbReference>
<evidence type="ECO:0000256" key="8">
    <source>
        <dbReference type="SAM" id="Coils"/>
    </source>
</evidence>
<dbReference type="InterPro" id="IPR036097">
    <property type="entry name" value="HisK_dim/P_sf"/>
</dbReference>
<dbReference type="AlphaFoldDB" id="A0A1N6KDI7"/>
<dbReference type="PRINTS" id="PR00344">
    <property type="entry name" value="BCTRLSENSOR"/>
</dbReference>
<dbReference type="CDD" id="cd00156">
    <property type="entry name" value="REC"/>
    <property type="match status" value="1"/>
</dbReference>
<dbReference type="Gene3D" id="3.30.565.10">
    <property type="entry name" value="Histidine kinase-like ATPase, C-terminal domain"/>
    <property type="match status" value="1"/>
</dbReference>
<dbReference type="PANTHER" id="PTHR43711:SF31">
    <property type="entry name" value="HISTIDINE KINASE"/>
    <property type="match status" value="1"/>
</dbReference>
<dbReference type="CDD" id="cd00082">
    <property type="entry name" value="HisKA"/>
    <property type="match status" value="1"/>
</dbReference>
<dbReference type="OrthoDB" id="9810730at2"/>
<dbReference type="PROSITE" id="PS50110">
    <property type="entry name" value="RESPONSE_REGULATORY"/>
    <property type="match status" value="1"/>
</dbReference>
<dbReference type="SMART" id="SM00448">
    <property type="entry name" value="REC"/>
    <property type="match status" value="1"/>
</dbReference>
<evidence type="ECO:0000256" key="7">
    <source>
        <dbReference type="PROSITE-ProRule" id="PRU00169"/>
    </source>
</evidence>
<dbReference type="SUPFAM" id="SSF52172">
    <property type="entry name" value="CheY-like"/>
    <property type="match status" value="1"/>
</dbReference>
<evidence type="ECO:0000313" key="12">
    <source>
        <dbReference type="Proteomes" id="UP000184693"/>
    </source>
</evidence>
<feature type="modified residue" description="4-aspartylphosphate" evidence="7">
    <location>
        <position position="519"/>
    </location>
</feature>
<comment type="catalytic activity">
    <reaction evidence="1">
        <text>ATP + protein L-histidine = ADP + protein N-phospho-L-histidine.</text>
        <dbReference type="EC" id="2.7.13.3"/>
    </reaction>
</comment>
<dbReference type="SMART" id="SM00388">
    <property type="entry name" value="HisKA"/>
    <property type="match status" value="1"/>
</dbReference>
<dbReference type="EMBL" id="FSRM01000002">
    <property type="protein sequence ID" value="SIO54618.1"/>
    <property type="molecule type" value="Genomic_DNA"/>
</dbReference>
<keyword evidence="6" id="KW-0902">Two-component regulatory system</keyword>
<keyword evidence="3 7" id="KW-0597">Phosphoprotein</keyword>
<protein>
    <recommendedName>
        <fullName evidence="2">histidine kinase</fullName>
        <ecNumber evidence="2">2.7.13.3</ecNumber>
    </recommendedName>
</protein>
<dbReference type="InterPro" id="IPR036890">
    <property type="entry name" value="HATPase_C_sf"/>
</dbReference>
<evidence type="ECO:0000259" key="9">
    <source>
        <dbReference type="PROSITE" id="PS50109"/>
    </source>
</evidence>
<dbReference type="Proteomes" id="UP000184693">
    <property type="component" value="Unassembled WGS sequence"/>
</dbReference>
<dbReference type="InterPro" id="IPR004358">
    <property type="entry name" value="Sig_transdc_His_kin-like_C"/>
</dbReference>
<dbReference type="Pfam" id="PF02518">
    <property type="entry name" value="HATPase_c"/>
    <property type="match status" value="1"/>
</dbReference>
<evidence type="ECO:0000256" key="1">
    <source>
        <dbReference type="ARBA" id="ARBA00000085"/>
    </source>
</evidence>
<dbReference type="InterPro" id="IPR005467">
    <property type="entry name" value="His_kinase_dom"/>
</dbReference>
<dbReference type="GO" id="GO:0000155">
    <property type="term" value="F:phosphorelay sensor kinase activity"/>
    <property type="evidence" value="ECO:0007669"/>
    <property type="project" value="InterPro"/>
</dbReference>
<evidence type="ECO:0000256" key="3">
    <source>
        <dbReference type="ARBA" id="ARBA00022553"/>
    </source>
</evidence>
<dbReference type="EC" id="2.7.13.3" evidence="2"/>
<evidence type="ECO:0000256" key="2">
    <source>
        <dbReference type="ARBA" id="ARBA00012438"/>
    </source>
</evidence>
<dbReference type="PROSITE" id="PS50109">
    <property type="entry name" value="HIS_KIN"/>
    <property type="match status" value="1"/>
</dbReference>
<organism evidence="11 12">
    <name type="scientific">Paraburkholderia phenazinium</name>
    <dbReference type="NCBI Taxonomy" id="60549"/>
    <lineage>
        <taxon>Bacteria</taxon>
        <taxon>Pseudomonadati</taxon>
        <taxon>Pseudomonadota</taxon>
        <taxon>Betaproteobacteria</taxon>
        <taxon>Burkholderiales</taxon>
        <taxon>Burkholderiaceae</taxon>
        <taxon>Paraburkholderia</taxon>
    </lineage>
</organism>
<name>A0A1N6KDI7_9BURK</name>
<dbReference type="InterPro" id="IPR003594">
    <property type="entry name" value="HATPase_dom"/>
</dbReference>
<dbReference type="InterPro" id="IPR001789">
    <property type="entry name" value="Sig_transdc_resp-reg_receiver"/>
</dbReference>
<dbReference type="InterPro" id="IPR003661">
    <property type="entry name" value="HisK_dim/P_dom"/>
</dbReference>
<dbReference type="Gene3D" id="1.10.287.130">
    <property type="match status" value="1"/>
</dbReference>
<dbReference type="Pfam" id="PF00512">
    <property type="entry name" value="HisKA"/>
    <property type="match status" value="1"/>
</dbReference>